<comment type="caution">
    <text evidence="2">The sequence shown here is derived from an EMBL/GenBank/DDBJ whole genome shotgun (WGS) entry which is preliminary data.</text>
</comment>
<evidence type="ECO:0000313" key="2">
    <source>
        <dbReference type="EMBL" id="KAF9511874.1"/>
    </source>
</evidence>
<organism evidence="2 3">
    <name type="scientific">Hydnum rufescens UP504</name>
    <dbReference type="NCBI Taxonomy" id="1448309"/>
    <lineage>
        <taxon>Eukaryota</taxon>
        <taxon>Fungi</taxon>
        <taxon>Dikarya</taxon>
        <taxon>Basidiomycota</taxon>
        <taxon>Agaricomycotina</taxon>
        <taxon>Agaricomycetes</taxon>
        <taxon>Cantharellales</taxon>
        <taxon>Hydnaceae</taxon>
        <taxon>Hydnum</taxon>
    </lineage>
</organism>
<proteinExistence type="predicted"/>
<protein>
    <submittedName>
        <fullName evidence="2">Uncharacterized protein</fullName>
    </submittedName>
</protein>
<sequence length="148" mass="16638">MVNCGGMTILRDVGKQTPGSDADHLCTHRPAHLLSLEHVYHRDALHYEHRHSCCHTTPQRRTLSRPVTAPPDLLTRVIHAHIIGVAKLHRHQHSLLPVNHREHQPSRLSPPRSNRAKKITRDQGNQLPARKQSAINAPGPKSLVEICV</sequence>
<evidence type="ECO:0000256" key="1">
    <source>
        <dbReference type="SAM" id="MobiDB-lite"/>
    </source>
</evidence>
<evidence type="ECO:0000313" key="3">
    <source>
        <dbReference type="Proteomes" id="UP000886523"/>
    </source>
</evidence>
<reference evidence="2" key="1">
    <citation type="journal article" date="2020" name="Nat. Commun.">
        <title>Large-scale genome sequencing of mycorrhizal fungi provides insights into the early evolution of symbiotic traits.</title>
        <authorList>
            <person name="Miyauchi S."/>
            <person name="Kiss E."/>
            <person name="Kuo A."/>
            <person name="Drula E."/>
            <person name="Kohler A."/>
            <person name="Sanchez-Garcia M."/>
            <person name="Morin E."/>
            <person name="Andreopoulos B."/>
            <person name="Barry K.W."/>
            <person name="Bonito G."/>
            <person name="Buee M."/>
            <person name="Carver A."/>
            <person name="Chen C."/>
            <person name="Cichocki N."/>
            <person name="Clum A."/>
            <person name="Culley D."/>
            <person name="Crous P.W."/>
            <person name="Fauchery L."/>
            <person name="Girlanda M."/>
            <person name="Hayes R.D."/>
            <person name="Keri Z."/>
            <person name="LaButti K."/>
            <person name="Lipzen A."/>
            <person name="Lombard V."/>
            <person name="Magnuson J."/>
            <person name="Maillard F."/>
            <person name="Murat C."/>
            <person name="Nolan M."/>
            <person name="Ohm R.A."/>
            <person name="Pangilinan J."/>
            <person name="Pereira M.F."/>
            <person name="Perotto S."/>
            <person name="Peter M."/>
            <person name="Pfister S."/>
            <person name="Riley R."/>
            <person name="Sitrit Y."/>
            <person name="Stielow J.B."/>
            <person name="Szollosi G."/>
            <person name="Zifcakova L."/>
            <person name="Stursova M."/>
            <person name="Spatafora J.W."/>
            <person name="Tedersoo L."/>
            <person name="Vaario L.M."/>
            <person name="Yamada A."/>
            <person name="Yan M."/>
            <person name="Wang P."/>
            <person name="Xu J."/>
            <person name="Bruns T."/>
            <person name="Baldrian P."/>
            <person name="Vilgalys R."/>
            <person name="Dunand C."/>
            <person name="Henrissat B."/>
            <person name="Grigoriev I.V."/>
            <person name="Hibbett D."/>
            <person name="Nagy L.G."/>
            <person name="Martin F.M."/>
        </authorList>
    </citation>
    <scope>NUCLEOTIDE SEQUENCE</scope>
    <source>
        <strain evidence="2">UP504</strain>
    </source>
</reference>
<accession>A0A9P6AUE3</accession>
<gene>
    <name evidence="2" type="ORF">BS47DRAFT_1394709</name>
</gene>
<name>A0A9P6AUE3_9AGAM</name>
<feature type="region of interest" description="Disordered" evidence="1">
    <location>
        <begin position="98"/>
        <end position="136"/>
    </location>
</feature>
<dbReference type="AlphaFoldDB" id="A0A9P6AUE3"/>
<dbReference type="Proteomes" id="UP000886523">
    <property type="component" value="Unassembled WGS sequence"/>
</dbReference>
<dbReference type="EMBL" id="MU128994">
    <property type="protein sequence ID" value="KAF9511874.1"/>
    <property type="molecule type" value="Genomic_DNA"/>
</dbReference>
<keyword evidence="3" id="KW-1185">Reference proteome</keyword>